<dbReference type="PANTHER" id="PTHR43833">
    <property type="entry name" value="POTASSIUM CHANNEL PROTEIN 2-RELATED-RELATED"/>
    <property type="match status" value="1"/>
</dbReference>
<dbReference type="EMBL" id="JAAIWM010000009">
    <property type="protein sequence ID" value="NEY73821.1"/>
    <property type="molecule type" value="Genomic_DNA"/>
</dbReference>
<comment type="caution">
    <text evidence="3">The sequence shown here is derived from an EMBL/GenBank/DDBJ whole genome shotgun (WGS) entry which is preliminary data.</text>
</comment>
<dbReference type="InterPro" id="IPR050721">
    <property type="entry name" value="Trk_Ktr_HKT_K-transport"/>
</dbReference>
<accession>A0A6M0QBQ5</accession>
<organism evidence="3 4">
    <name type="scientific">Bacillus mesophilus</name>
    <dbReference type="NCBI Taxonomy" id="1808955"/>
    <lineage>
        <taxon>Bacteria</taxon>
        <taxon>Bacillati</taxon>
        <taxon>Bacillota</taxon>
        <taxon>Bacilli</taxon>
        <taxon>Bacillales</taxon>
        <taxon>Bacillaceae</taxon>
        <taxon>Bacillus</taxon>
    </lineage>
</organism>
<dbReference type="PANTHER" id="PTHR43833:SF7">
    <property type="entry name" value="KTR SYSTEM POTASSIUM UPTAKE PROTEIN C"/>
    <property type="match status" value="1"/>
</dbReference>
<dbReference type="SUPFAM" id="SSF51735">
    <property type="entry name" value="NAD(P)-binding Rossmann-fold domains"/>
    <property type="match status" value="1"/>
</dbReference>
<dbReference type="SUPFAM" id="SSF116726">
    <property type="entry name" value="TrkA C-terminal domain-like"/>
    <property type="match status" value="1"/>
</dbReference>
<dbReference type="Pfam" id="PF02254">
    <property type="entry name" value="TrkA_N"/>
    <property type="match status" value="1"/>
</dbReference>
<dbReference type="GO" id="GO:0008324">
    <property type="term" value="F:monoatomic cation transmembrane transporter activity"/>
    <property type="evidence" value="ECO:0007669"/>
    <property type="project" value="InterPro"/>
</dbReference>
<feature type="domain" description="RCK C-terminal" evidence="2">
    <location>
        <begin position="134"/>
        <end position="217"/>
    </location>
</feature>
<gene>
    <name evidence="3" type="ORF">G4D63_19070</name>
</gene>
<dbReference type="InterPro" id="IPR036291">
    <property type="entry name" value="NAD(P)-bd_dom_sf"/>
</dbReference>
<dbReference type="InterPro" id="IPR036721">
    <property type="entry name" value="RCK_C_sf"/>
</dbReference>
<feature type="domain" description="RCK N-terminal" evidence="1">
    <location>
        <begin position="1"/>
        <end position="117"/>
    </location>
</feature>
<dbReference type="InterPro" id="IPR003148">
    <property type="entry name" value="RCK_N"/>
</dbReference>
<dbReference type="Gene3D" id="3.40.50.720">
    <property type="entry name" value="NAD(P)-binding Rossmann-like Domain"/>
    <property type="match status" value="1"/>
</dbReference>
<protein>
    <submittedName>
        <fullName evidence="3">TrkA family potassium uptake protein</fullName>
    </submittedName>
</protein>
<dbReference type="RefSeq" id="WP_163181678.1">
    <property type="nucleotide sequence ID" value="NZ_JAAIWM010000009.1"/>
</dbReference>
<reference evidence="3 4" key="1">
    <citation type="submission" date="2020-02" db="EMBL/GenBank/DDBJ databases">
        <title>Bacillus aquiflavi sp. nov., isolated from yellow water of strong flavor Chinese baijiu in Yibin region of China.</title>
        <authorList>
            <person name="Xie J."/>
        </authorList>
    </citation>
    <scope>NUCLEOTIDE SEQUENCE [LARGE SCALE GENOMIC DNA]</scope>
    <source>
        <strain evidence="3 4">SA4</strain>
    </source>
</reference>
<evidence type="ECO:0000313" key="3">
    <source>
        <dbReference type="EMBL" id="NEY73821.1"/>
    </source>
</evidence>
<dbReference type="PROSITE" id="PS51202">
    <property type="entry name" value="RCK_C"/>
    <property type="match status" value="1"/>
</dbReference>
<name>A0A6M0QBQ5_9BACI</name>
<proteinExistence type="predicted"/>
<evidence type="ECO:0000313" key="4">
    <source>
        <dbReference type="Proteomes" id="UP000481043"/>
    </source>
</evidence>
<dbReference type="PROSITE" id="PS51201">
    <property type="entry name" value="RCK_N"/>
    <property type="match status" value="1"/>
</dbReference>
<dbReference type="AlphaFoldDB" id="A0A6M0QBQ5"/>
<evidence type="ECO:0000259" key="1">
    <source>
        <dbReference type="PROSITE" id="PS51201"/>
    </source>
</evidence>
<keyword evidence="4" id="KW-1185">Reference proteome</keyword>
<sequence length="217" mass="24116">MKQVAVLGLGRFGGSLVKEFYTLGIETLAVDKSIDKVNDFSDYATHTIQANTFDEFTLKQLGIRNFDLVVVSFGDDIEASVLTTLHLKEMGVKQVWAKAQNDYHHKVLEKIGADKIIHPERDMAKRIAHHVASEKIIDFIELSKDHSIVEIVASDKLHNKTLIDLDIRAKYGCSVVGIQSGEEVNVAPVADVVIKKGDILIVIGHNRDINRFEDVGV</sequence>
<dbReference type="InterPro" id="IPR006037">
    <property type="entry name" value="RCK_C"/>
</dbReference>
<evidence type="ECO:0000259" key="2">
    <source>
        <dbReference type="PROSITE" id="PS51202"/>
    </source>
</evidence>
<dbReference type="GO" id="GO:0006813">
    <property type="term" value="P:potassium ion transport"/>
    <property type="evidence" value="ECO:0007669"/>
    <property type="project" value="InterPro"/>
</dbReference>
<dbReference type="Pfam" id="PF02080">
    <property type="entry name" value="TrkA_C"/>
    <property type="match status" value="1"/>
</dbReference>
<dbReference type="Proteomes" id="UP000481043">
    <property type="component" value="Unassembled WGS sequence"/>
</dbReference>
<dbReference type="Gene3D" id="3.30.70.1450">
    <property type="entry name" value="Regulator of K+ conductance, C-terminal domain"/>
    <property type="match status" value="1"/>
</dbReference>